<dbReference type="RefSeq" id="WP_065917949.1">
    <property type="nucleotide sequence ID" value="NZ_CP016793.1"/>
</dbReference>
<protein>
    <submittedName>
        <fullName evidence="1">Uncharacterized protein</fullName>
    </submittedName>
</protein>
<accession>A0A1B2HPG6</accession>
<organism evidence="1 2">
    <name type="scientific">Lentzea guizhouensis</name>
    <dbReference type="NCBI Taxonomy" id="1586287"/>
    <lineage>
        <taxon>Bacteria</taxon>
        <taxon>Bacillati</taxon>
        <taxon>Actinomycetota</taxon>
        <taxon>Actinomycetes</taxon>
        <taxon>Pseudonocardiales</taxon>
        <taxon>Pseudonocardiaceae</taxon>
        <taxon>Lentzea</taxon>
    </lineage>
</organism>
<dbReference type="STRING" id="1586287.BBK82_29750"/>
<evidence type="ECO:0000313" key="1">
    <source>
        <dbReference type="EMBL" id="ANZ39608.1"/>
    </source>
</evidence>
<gene>
    <name evidence="1" type="ORF">BBK82_29750</name>
</gene>
<dbReference type="EMBL" id="CP016793">
    <property type="protein sequence ID" value="ANZ39608.1"/>
    <property type="molecule type" value="Genomic_DNA"/>
</dbReference>
<dbReference type="KEGG" id="led:BBK82_29750"/>
<reference evidence="1 2" key="1">
    <citation type="submission" date="2016-07" db="EMBL/GenBank/DDBJ databases">
        <title>Complete genome sequence of the Lentzea guizhouensis DHS C013.</title>
        <authorList>
            <person name="Cao C."/>
        </authorList>
    </citation>
    <scope>NUCLEOTIDE SEQUENCE [LARGE SCALE GENOMIC DNA]</scope>
    <source>
        <strain evidence="1 2">DHS C013</strain>
    </source>
</reference>
<name>A0A1B2HPG6_9PSEU</name>
<sequence length="171" mass="18555">MDNPASRSNLILLVFLALVFAVSSTLVVVSVVHIERTGLEVEGLSDGAVMTSSAVREVTITAQDPRTLDRVEVLVDDVEVATHRDGDRLTLKDFRPAEGRHVLIARAPSATALSLTAELEYEFTVDNTSEPWRAGLQTVANALRVFGPDDHGTTQVGRAVHGIGVMRHQFQ</sequence>
<evidence type="ECO:0000313" key="2">
    <source>
        <dbReference type="Proteomes" id="UP000093053"/>
    </source>
</evidence>
<dbReference type="AlphaFoldDB" id="A0A1B2HPG6"/>
<proteinExistence type="predicted"/>
<dbReference type="Proteomes" id="UP000093053">
    <property type="component" value="Chromosome"/>
</dbReference>
<dbReference type="OrthoDB" id="9774125at2"/>
<keyword evidence="2" id="KW-1185">Reference proteome</keyword>